<evidence type="ECO:0000256" key="1">
    <source>
        <dbReference type="SAM" id="MobiDB-lite"/>
    </source>
</evidence>
<organism evidence="2 3">
    <name type="scientific">Catellatospora citrea</name>
    <dbReference type="NCBI Taxonomy" id="53366"/>
    <lineage>
        <taxon>Bacteria</taxon>
        <taxon>Bacillati</taxon>
        <taxon>Actinomycetota</taxon>
        <taxon>Actinomycetes</taxon>
        <taxon>Micromonosporales</taxon>
        <taxon>Micromonosporaceae</taxon>
        <taxon>Catellatospora</taxon>
    </lineage>
</organism>
<name>A0A8J3KNK9_9ACTN</name>
<evidence type="ECO:0000313" key="2">
    <source>
        <dbReference type="EMBL" id="GIG03142.1"/>
    </source>
</evidence>
<gene>
    <name evidence="2" type="ORF">Cci01nite_82350</name>
</gene>
<reference evidence="2 3" key="1">
    <citation type="submission" date="2021-01" db="EMBL/GenBank/DDBJ databases">
        <title>Whole genome shotgun sequence of Catellatospora citrea NBRC 14495.</title>
        <authorList>
            <person name="Komaki H."/>
            <person name="Tamura T."/>
        </authorList>
    </citation>
    <scope>NUCLEOTIDE SEQUENCE [LARGE SCALE GENOMIC DNA]</scope>
    <source>
        <strain evidence="2 3">NBRC 14495</strain>
    </source>
</reference>
<evidence type="ECO:0000313" key="3">
    <source>
        <dbReference type="Proteomes" id="UP000659904"/>
    </source>
</evidence>
<comment type="caution">
    <text evidence="2">The sequence shown here is derived from an EMBL/GenBank/DDBJ whole genome shotgun (WGS) entry which is preliminary data.</text>
</comment>
<protein>
    <submittedName>
        <fullName evidence="2">Uncharacterized protein</fullName>
    </submittedName>
</protein>
<accession>A0A8J3KNK9</accession>
<feature type="region of interest" description="Disordered" evidence="1">
    <location>
        <begin position="31"/>
        <end position="54"/>
    </location>
</feature>
<keyword evidence="3" id="KW-1185">Reference proteome</keyword>
<dbReference type="AlphaFoldDB" id="A0A8J3KNK9"/>
<sequence length="65" mass="6946">MTDALGGAHDENSHNMLTLYCLKPSCFRPPRHGEGDGSAVSEPTTAVGTRGEGTHLVVNNDFQFT</sequence>
<dbReference type="EMBL" id="BONH01000072">
    <property type="protein sequence ID" value="GIG03142.1"/>
    <property type="molecule type" value="Genomic_DNA"/>
</dbReference>
<dbReference type="Proteomes" id="UP000659904">
    <property type="component" value="Unassembled WGS sequence"/>
</dbReference>
<proteinExistence type="predicted"/>